<accession>A0AAE3ZPA6</accession>
<evidence type="ECO:0000256" key="1">
    <source>
        <dbReference type="SAM" id="MobiDB-lite"/>
    </source>
</evidence>
<feature type="transmembrane region" description="Helical" evidence="2">
    <location>
        <begin position="39"/>
        <end position="61"/>
    </location>
</feature>
<feature type="compositionally biased region" description="Basic and acidic residues" evidence="1">
    <location>
        <begin position="1"/>
        <end position="10"/>
    </location>
</feature>
<feature type="region of interest" description="Disordered" evidence="1">
    <location>
        <begin position="233"/>
        <end position="252"/>
    </location>
</feature>
<dbReference type="AlphaFoldDB" id="A0AAE3ZPA6"/>
<dbReference type="Proteomes" id="UP001183629">
    <property type="component" value="Unassembled WGS sequence"/>
</dbReference>
<sequence length="252" mass="26310">MMDLHSRMERLGGSIDDPSATAIAGDLDRGRRAVRRRRAAQIATGSAFSVAAVATAFALTISGPGNSTPNPGLAGQVPPGVSQSAVTGGVQLVAYTGEKPGRFTIDQVPQGFFVQNQDEYELVLAPERAKSPGPGDDPASELFNPRVYTDKIAVFLEVTDFMVNPTGDEQFTIGDRPAALRTIPAEGDIAGATQIFVAQSEKVSLTVQFAHSTGLTKEQMITVAGGIGVDPTALSDAEEGARTPPTLKTGNN</sequence>
<evidence type="ECO:0000313" key="4">
    <source>
        <dbReference type="Proteomes" id="UP001183629"/>
    </source>
</evidence>
<dbReference type="RefSeq" id="WP_310412443.1">
    <property type="nucleotide sequence ID" value="NZ_JAVDYC010000001.1"/>
</dbReference>
<name>A0AAE3ZPA6_9ACTN</name>
<dbReference type="EMBL" id="JAVDYC010000001">
    <property type="protein sequence ID" value="MDR7322295.1"/>
    <property type="molecule type" value="Genomic_DNA"/>
</dbReference>
<comment type="caution">
    <text evidence="3">The sequence shown here is derived from an EMBL/GenBank/DDBJ whole genome shotgun (WGS) entry which is preliminary data.</text>
</comment>
<protein>
    <submittedName>
        <fullName evidence="3">Uncharacterized protein</fullName>
    </submittedName>
</protein>
<organism evidence="3 4">
    <name type="scientific">Catenuloplanes niger</name>
    <dbReference type="NCBI Taxonomy" id="587534"/>
    <lineage>
        <taxon>Bacteria</taxon>
        <taxon>Bacillati</taxon>
        <taxon>Actinomycetota</taxon>
        <taxon>Actinomycetes</taxon>
        <taxon>Micromonosporales</taxon>
        <taxon>Micromonosporaceae</taxon>
        <taxon>Catenuloplanes</taxon>
    </lineage>
</organism>
<feature type="region of interest" description="Disordered" evidence="1">
    <location>
        <begin position="1"/>
        <end position="23"/>
    </location>
</feature>
<evidence type="ECO:0000256" key="2">
    <source>
        <dbReference type="SAM" id="Phobius"/>
    </source>
</evidence>
<proteinExistence type="predicted"/>
<evidence type="ECO:0000313" key="3">
    <source>
        <dbReference type="EMBL" id="MDR7322295.1"/>
    </source>
</evidence>
<gene>
    <name evidence="3" type="ORF">J2S44_002545</name>
</gene>
<keyword evidence="2" id="KW-0812">Transmembrane</keyword>
<reference evidence="3 4" key="1">
    <citation type="submission" date="2023-07" db="EMBL/GenBank/DDBJ databases">
        <title>Sequencing the genomes of 1000 actinobacteria strains.</title>
        <authorList>
            <person name="Klenk H.-P."/>
        </authorList>
    </citation>
    <scope>NUCLEOTIDE SEQUENCE [LARGE SCALE GENOMIC DNA]</scope>
    <source>
        <strain evidence="3 4">DSM 44711</strain>
    </source>
</reference>
<keyword evidence="4" id="KW-1185">Reference proteome</keyword>
<keyword evidence="2" id="KW-1133">Transmembrane helix</keyword>
<keyword evidence="2" id="KW-0472">Membrane</keyword>